<feature type="region of interest" description="Disordered" evidence="8">
    <location>
        <begin position="25"/>
        <end position="57"/>
    </location>
</feature>
<evidence type="ECO:0000313" key="11">
    <source>
        <dbReference type="EMBL" id="EMC98158.1"/>
    </source>
</evidence>
<dbReference type="OrthoDB" id="421009at2759"/>
<dbReference type="Gene3D" id="1.20.58.70">
    <property type="match status" value="1"/>
</dbReference>
<comment type="subcellular location">
    <subcellularLocation>
        <location evidence="1">Membrane</location>
        <topology evidence="1">Single-pass type IV membrane protein</topology>
    </subcellularLocation>
</comment>
<dbReference type="InterPro" id="IPR010989">
    <property type="entry name" value="SNARE"/>
</dbReference>
<dbReference type="GO" id="GO:0006886">
    <property type="term" value="P:intracellular protein transport"/>
    <property type="evidence" value="ECO:0007669"/>
    <property type="project" value="EnsemblFungi"/>
</dbReference>
<dbReference type="PANTHER" id="PTHR19957:SF3">
    <property type="entry name" value="SYNTAXIN-5"/>
    <property type="match status" value="1"/>
</dbReference>
<gene>
    <name evidence="11" type="ORF">BAUCODRAFT_121051</name>
</gene>
<dbReference type="GO" id="GO:0005801">
    <property type="term" value="C:cis-Golgi network"/>
    <property type="evidence" value="ECO:0007669"/>
    <property type="project" value="EnsemblFungi"/>
</dbReference>
<dbReference type="GO" id="GO:0031201">
    <property type="term" value="C:SNARE complex"/>
    <property type="evidence" value="ECO:0007669"/>
    <property type="project" value="EnsemblFungi"/>
</dbReference>
<comment type="similarity">
    <text evidence="2">Belongs to the syntaxin family.</text>
</comment>
<dbReference type="Proteomes" id="UP000011761">
    <property type="component" value="Unassembled WGS sequence"/>
</dbReference>
<dbReference type="PROSITE" id="PS50192">
    <property type="entry name" value="T_SNARE"/>
    <property type="match status" value="1"/>
</dbReference>
<evidence type="ECO:0000256" key="7">
    <source>
        <dbReference type="ARBA" id="ARBA00023136"/>
    </source>
</evidence>
<feature type="domain" description="T-SNARE coiled-coil homology" evidence="10">
    <location>
        <begin position="255"/>
        <end position="317"/>
    </location>
</feature>
<dbReference type="PANTHER" id="PTHR19957">
    <property type="entry name" value="SYNTAXIN"/>
    <property type="match status" value="1"/>
</dbReference>
<keyword evidence="4 9" id="KW-0812">Transmembrane</keyword>
<dbReference type="OMA" id="EHNHNVV"/>
<dbReference type="GO" id="GO:0090083">
    <property type="term" value="P:regulation of inclusion body assembly"/>
    <property type="evidence" value="ECO:0007669"/>
    <property type="project" value="EnsemblFungi"/>
</dbReference>
<dbReference type="SMART" id="SM00397">
    <property type="entry name" value="t_SNARE"/>
    <property type="match status" value="1"/>
</dbReference>
<evidence type="ECO:0000256" key="9">
    <source>
        <dbReference type="SAM" id="Phobius"/>
    </source>
</evidence>
<feature type="compositionally biased region" description="Polar residues" evidence="8">
    <location>
        <begin position="42"/>
        <end position="53"/>
    </location>
</feature>
<evidence type="ECO:0000256" key="1">
    <source>
        <dbReference type="ARBA" id="ARBA00004211"/>
    </source>
</evidence>
<dbReference type="GO" id="GO:0048278">
    <property type="term" value="P:vesicle docking"/>
    <property type="evidence" value="ECO:0007669"/>
    <property type="project" value="TreeGrafter"/>
</dbReference>
<dbReference type="InterPro" id="IPR000727">
    <property type="entry name" value="T_SNARE_dom"/>
</dbReference>
<evidence type="ECO:0000256" key="2">
    <source>
        <dbReference type="ARBA" id="ARBA00009063"/>
    </source>
</evidence>
<reference evidence="11 12" key="1">
    <citation type="journal article" date="2012" name="PLoS Pathog.">
        <title>Diverse lifestyles and strategies of plant pathogenesis encoded in the genomes of eighteen Dothideomycetes fungi.</title>
        <authorList>
            <person name="Ohm R.A."/>
            <person name="Feau N."/>
            <person name="Henrissat B."/>
            <person name="Schoch C.L."/>
            <person name="Horwitz B.A."/>
            <person name="Barry K.W."/>
            <person name="Condon B.J."/>
            <person name="Copeland A.C."/>
            <person name="Dhillon B."/>
            <person name="Glaser F."/>
            <person name="Hesse C.N."/>
            <person name="Kosti I."/>
            <person name="LaButti K."/>
            <person name="Lindquist E.A."/>
            <person name="Lucas S."/>
            <person name="Salamov A.A."/>
            <person name="Bradshaw R.E."/>
            <person name="Ciuffetti L."/>
            <person name="Hamelin R.C."/>
            <person name="Kema G.H.J."/>
            <person name="Lawrence C."/>
            <person name="Scott J.A."/>
            <person name="Spatafora J.W."/>
            <person name="Turgeon B.G."/>
            <person name="de Wit P.J.G.M."/>
            <person name="Zhong S."/>
            <person name="Goodwin S.B."/>
            <person name="Grigoriev I.V."/>
        </authorList>
    </citation>
    <scope>NUCLEOTIDE SEQUENCE [LARGE SCALE GENOMIC DNA]</scope>
    <source>
        <strain evidence="11 12">UAMH 10762</strain>
    </source>
</reference>
<keyword evidence="7 9" id="KW-0472">Membrane</keyword>
<feature type="transmembrane region" description="Helical" evidence="9">
    <location>
        <begin position="326"/>
        <end position="345"/>
    </location>
</feature>
<feature type="compositionally biased region" description="Polar residues" evidence="8">
    <location>
        <begin position="185"/>
        <end position="198"/>
    </location>
</feature>
<sequence length="347" mass="38182">MATTHTIQDRTAEFRSILLQAQKTLARQRRPGAPASQPLLPSASQNGTATPPTRKQRSEFARNAAAIGRGISATMGKLQRLGELAKRKTLFDDRPVEIAELTYVIKQDLAGLNQQIGQLQQLQRASGTATAKEEGEHNKNVVVLLQGKLADVSVNFKEVLEVRTRNIQASRSRQDNFVSAVGAHQQPQQQSRTDSPLYSTPSSARARSPKPPGTGQGQQDVLSLDNPSGNPLYAGQNTPQSQQQLQLLEEGSSTNTYIQQRGEAIEAIERTISELGGIFGQLAQMVSEQAEQIQRIDANTDDVVDNVEGAQRELMKYWSRVQGNRWLVAKMFGVLMIFFLLWVLIAG</sequence>
<evidence type="ECO:0000256" key="5">
    <source>
        <dbReference type="ARBA" id="ARBA00022989"/>
    </source>
</evidence>
<name>M2N2K0_BAUPA</name>
<dbReference type="InterPro" id="IPR021538">
    <property type="entry name" value="Syntaxin-5_N"/>
</dbReference>
<accession>M2N2K0</accession>
<evidence type="ECO:0000259" key="10">
    <source>
        <dbReference type="PROSITE" id="PS50192"/>
    </source>
</evidence>
<protein>
    <recommendedName>
        <fullName evidence="10">t-SNARE coiled-coil homology domain-containing protein</fullName>
    </recommendedName>
</protein>
<dbReference type="Pfam" id="PF11416">
    <property type="entry name" value="Syntaxin-5_N"/>
    <property type="match status" value="1"/>
</dbReference>
<dbReference type="Pfam" id="PF05739">
    <property type="entry name" value="SNARE"/>
    <property type="match status" value="1"/>
</dbReference>
<evidence type="ECO:0000256" key="4">
    <source>
        <dbReference type="ARBA" id="ARBA00022692"/>
    </source>
</evidence>
<dbReference type="SUPFAM" id="SSF47661">
    <property type="entry name" value="t-snare proteins"/>
    <property type="match status" value="1"/>
</dbReference>
<evidence type="ECO:0000256" key="8">
    <source>
        <dbReference type="SAM" id="MobiDB-lite"/>
    </source>
</evidence>
<evidence type="ECO:0000256" key="6">
    <source>
        <dbReference type="ARBA" id="ARBA00023054"/>
    </source>
</evidence>
<dbReference type="GO" id="GO:0000139">
    <property type="term" value="C:Golgi membrane"/>
    <property type="evidence" value="ECO:0007669"/>
    <property type="project" value="TreeGrafter"/>
</dbReference>
<keyword evidence="12" id="KW-1185">Reference proteome</keyword>
<keyword evidence="6" id="KW-0175">Coiled coil</keyword>
<feature type="region of interest" description="Disordered" evidence="8">
    <location>
        <begin position="171"/>
        <end position="243"/>
    </location>
</feature>
<dbReference type="GO" id="GO:0000149">
    <property type="term" value="F:SNARE binding"/>
    <property type="evidence" value="ECO:0007669"/>
    <property type="project" value="TreeGrafter"/>
</dbReference>
<evidence type="ECO:0000256" key="3">
    <source>
        <dbReference type="ARBA" id="ARBA00022448"/>
    </source>
</evidence>
<dbReference type="KEGG" id="bcom:BAUCODRAFT_121051"/>
<dbReference type="RefSeq" id="XP_007674919.1">
    <property type="nucleotide sequence ID" value="XM_007676729.1"/>
</dbReference>
<dbReference type="EMBL" id="KB445553">
    <property type="protein sequence ID" value="EMC98158.1"/>
    <property type="molecule type" value="Genomic_DNA"/>
</dbReference>
<dbReference type="GO" id="GO:0006888">
    <property type="term" value="P:endoplasmic reticulum to Golgi vesicle-mediated transport"/>
    <property type="evidence" value="ECO:0007669"/>
    <property type="project" value="EnsemblFungi"/>
</dbReference>
<dbReference type="GO" id="GO:0005484">
    <property type="term" value="F:SNAP receptor activity"/>
    <property type="evidence" value="ECO:0007669"/>
    <property type="project" value="EnsemblFungi"/>
</dbReference>
<dbReference type="CDD" id="cd15844">
    <property type="entry name" value="SNARE_syntaxin5"/>
    <property type="match status" value="1"/>
</dbReference>
<dbReference type="eggNOG" id="KOG0812">
    <property type="taxonomic scope" value="Eukaryota"/>
</dbReference>
<evidence type="ECO:0000313" key="12">
    <source>
        <dbReference type="Proteomes" id="UP000011761"/>
    </source>
</evidence>
<dbReference type="GO" id="GO:0006891">
    <property type="term" value="P:intra-Golgi vesicle-mediated transport"/>
    <property type="evidence" value="ECO:0007669"/>
    <property type="project" value="EnsemblFungi"/>
</dbReference>
<dbReference type="AlphaFoldDB" id="M2N2K0"/>
<dbReference type="GeneID" id="19107565"/>
<dbReference type="HOGENOM" id="CLU_044998_0_1_1"/>
<dbReference type="InterPro" id="IPR045242">
    <property type="entry name" value="Syntaxin"/>
</dbReference>
<feature type="compositionally biased region" description="Polar residues" evidence="8">
    <location>
        <begin position="217"/>
        <end position="239"/>
    </location>
</feature>
<organism evidence="11 12">
    <name type="scientific">Baudoinia panamericana (strain UAMH 10762)</name>
    <name type="common">Angels' share fungus</name>
    <name type="synonym">Baudoinia compniacensis (strain UAMH 10762)</name>
    <dbReference type="NCBI Taxonomy" id="717646"/>
    <lineage>
        <taxon>Eukaryota</taxon>
        <taxon>Fungi</taxon>
        <taxon>Dikarya</taxon>
        <taxon>Ascomycota</taxon>
        <taxon>Pezizomycotina</taxon>
        <taxon>Dothideomycetes</taxon>
        <taxon>Dothideomycetidae</taxon>
        <taxon>Mycosphaerellales</taxon>
        <taxon>Teratosphaeriaceae</taxon>
        <taxon>Baudoinia</taxon>
    </lineage>
</organism>
<keyword evidence="3" id="KW-0813">Transport</keyword>
<proteinExistence type="inferred from homology"/>
<keyword evidence="5 9" id="KW-1133">Transmembrane helix</keyword>
<dbReference type="STRING" id="717646.M2N2K0"/>
<dbReference type="GO" id="GO:0048280">
    <property type="term" value="P:vesicle fusion with Golgi apparatus"/>
    <property type="evidence" value="ECO:0007669"/>
    <property type="project" value="EnsemblFungi"/>
</dbReference>